<dbReference type="GO" id="GO:0022857">
    <property type="term" value="F:transmembrane transporter activity"/>
    <property type="evidence" value="ECO:0007669"/>
    <property type="project" value="UniProtKB-ARBA"/>
</dbReference>
<dbReference type="InterPro" id="IPR025857">
    <property type="entry name" value="MacB_PCD"/>
</dbReference>
<evidence type="ECO:0000259" key="12">
    <source>
        <dbReference type="PROSITE" id="PS50893"/>
    </source>
</evidence>
<feature type="transmembrane region" description="Helical" evidence="11">
    <location>
        <begin position="271"/>
        <end position="293"/>
    </location>
</feature>
<comment type="subcellular location">
    <subcellularLocation>
        <location evidence="1">Cell inner membrane</location>
        <topology evidence="1">Multi-pass membrane protein</topology>
    </subcellularLocation>
</comment>
<evidence type="ECO:0000256" key="6">
    <source>
        <dbReference type="ARBA" id="ARBA00022741"/>
    </source>
</evidence>
<evidence type="ECO:0000313" key="14">
    <source>
        <dbReference type="Proteomes" id="UP000677054"/>
    </source>
</evidence>
<comment type="similarity">
    <text evidence="10">Belongs to the ABC transporter superfamily. Macrolide exporter (TC 3.A.1.122) family.</text>
</comment>
<dbReference type="Proteomes" id="UP000677054">
    <property type="component" value="Unassembled WGS sequence"/>
</dbReference>
<dbReference type="InterPro" id="IPR003838">
    <property type="entry name" value="ABC3_permease_C"/>
</dbReference>
<evidence type="ECO:0000256" key="3">
    <source>
        <dbReference type="ARBA" id="ARBA00022475"/>
    </source>
</evidence>
<evidence type="ECO:0000256" key="9">
    <source>
        <dbReference type="ARBA" id="ARBA00023136"/>
    </source>
</evidence>
<dbReference type="Pfam" id="PF02687">
    <property type="entry name" value="FtsX"/>
    <property type="match status" value="1"/>
</dbReference>
<dbReference type="InterPro" id="IPR017871">
    <property type="entry name" value="ABC_transporter-like_CS"/>
</dbReference>
<keyword evidence="7" id="KW-0067">ATP-binding</keyword>
<dbReference type="GO" id="GO:0042953">
    <property type="term" value="P:lipoprotein transport"/>
    <property type="evidence" value="ECO:0007669"/>
    <property type="project" value="InterPro"/>
</dbReference>
<dbReference type="EMBL" id="CAJPEV010005770">
    <property type="protein sequence ID" value="CAG0903499.1"/>
    <property type="molecule type" value="Genomic_DNA"/>
</dbReference>
<reference evidence="13" key="1">
    <citation type="submission" date="2020-11" db="EMBL/GenBank/DDBJ databases">
        <authorList>
            <person name="Tran Van P."/>
        </authorList>
    </citation>
    <scope>NUCLEOTIDE SEQUENCE</scope>
</reference>
<keyword evidence="4" id="KW-0997">Cell inner membrane</keyword>
<keyword evidence="9 11" id="KW-0472">Membrane</keyword>
<sequence length="651" mass="71419">GLIAWRYLRASRKANQNRFISFFSMLSIGGIALGVAALIVVLSVMNGFQKEVRDRMLAVIAHAEVYPMNQGPMENWPTVLQSTLKLPYVKGAAPFTQAQAMMVREDVVRGVVLKGISPAHEGLVSDLPKQIIEGDLKNLQTGSFGIALGEQLAKVLMVTVGDKVTVMLPEGSITPAGMVPRLKNMTVVAIFRAGHYEFDSSWGFMAIDDLNKMLRIDAPSGIRLKFDKMLEAPQLAKQTMQTLGPNYWVQDWSVQNRTWFAAVKTEKRMMFLILLMIIAVAMFNLVSSLVMTVTEKQGDIAIMRSMGTSSGSIMKIFMTQGFLIGLLGIGFGLLFGCLIAVNVGRIVKFVEMVLGISFLPQQIYFISEMPSELRFDDVSIIVVVALSLPLFPAVKRHKLTQLRPYDMNNLSSQPVSYTTTQNLALLTLSARQVSKKFINSTGEVLTILDQVSLAVAPGELVAIIGASGSGKSTLMHILGGLDDPDQGEICIAGVDLARTHGKSRDALRNEKIGFIYQFHHLLPEFTAQENVAMPLWIRGIPKSQGLAMARDALNSVGLLSRLEHVPASLSGGERQRVAIARSLVTEPTCILADEPTGNLDQANAEKVMTLMFKETRERKMSLVLVTHDTAIASRCDTVYRLVGGQLERVHV</sequence>
<keyword evidence="6" id="KW-0547">Nucleotide-binding</keyword>
<dbReference type="GO" id="GO:0044874">
    <property type="term" value="P:lipoprotein localization to outer membrane"/>
    <property type="evidence" value="ECO:0007669"/>
    <property type="project" value="TreeGrafter"/>
</dbReference>
<dbReference type="InterPro" id="IPR017911">
    <property type="entry name" value="MacB-like_ATP-bd"/>
</dbReference>
<dbReference type="Gene3D" id="3.40.50.300">
    <property type="entry name" value="P-loop containing nucleotide triphosphate hydrolases"/>
    <property type="match status" value="1"/>
</dbReference>
<dbReference type="GO" id="GO:0005524">
    <property type="term" value="F:ATP binding"/>
    <property type="evidence" value="ECO:0007669"/>
    <property type="project" value="UniProtKB-KW"/>
</dbReference>
<dbReference type="InterPro" id="IPR003593">
    <property type="entry name" value="AAA+_ATPase"/>
</dbReference>
<proteinExistence type="inferred from homology"/>
<dbReference type="Pfam" id="PF12704">
    <property type="entry name" value="MacB_PCD"/>
    <property type="match status" value="1"/>
</dbReference>
<name>A0A7R9AGB7_9CRUS</name>
<protein>
    <recommendedName>
        <fullName evidence="12">ABC transporter domain-containing protein</fullName>
    </recommendedName>
</protein>
<dbReference type="PROSITE" id="PS00211">
    <property type="entry name" value="ABC_TRANSPORTER_1"/>
    <property type="match status" value="1"/>
</dbReference>
<keyword evidence="2" id="KW-0813">Transport</keyword>
<keyword evidence="3" id="KW-1003">Cell membrane</keyword>
<dbReference type="AlphaFoldDB" id="A0A7R9AGB7"/>
<keyword evidence="8 11" id="KW-1133">Transmembrane helix</keyword>
<dbReference type="SUPFAM" id="SSF52540">
    <property type="entry name" value="P-loop containing nucleoside triphosphate hydrolases"/>
    <property type="match status" value="1"/>
</dbReference>
<evidence type="ECO:0000256" key="7">
    <source>
        <dbReference type="ARBA" id="ARBA00022840"/>
    </source>
</evidence>
<evidence type="ECO:0000256" key="4">
    <source>
        <dbReference type="ARBA" id="ARBA00022519"/>
    </source>
</evidence>
<dbReference type="InterPro" id="IPR051447">
    <property type="entry name" value="Lipoprotein-release_system"/>
</dbReference>
<organism evidence="13">
    <name type="scientific">Darwinula stevensoni</name>
    <dbReference type="NCBI Taxonomy" id="69355"/>
    <lineage>
        <taxon>Eukaryota</taxon>
        <taxon>Metazoa</taxon>
        <taxon>Ecdysozoa</taxon>
        <taxon>Arthropoda</taxon>
        <taxon>Crustacea</taxon>
        <taxon>Oligostraca</taxon>
        <taxon>Ostracoda</taxon>
        <taxon>Podocopa</taxon>
        <taxon>Podocopida</taxon>
        <taxon>Darwinulocopina</taxon>
        <taxon>Darwinuloidea</taxon>
        <taxon>Darwinulidae</taxon>
        <taxon>Darwinula</taxon>
    </lineage>
</organism>
<dbReference type="GO" id="GO:0098797">
    <property type="term" value="C:plasma membrane protein complex"/>
    <property type="evidence" value="ECO:0007669"/>
    <property type="project" value="TreeGrafter"/>
</dbReference>
<evidence type="ECO:0000256" key="2">
    <source>
        <dbReference type="ARBA" id="ARBA00022448"/>
    </source>
</evidence>
<evidence type="ECO:0000256" key="10">
    <source>
        <dbReference type="ARBA" id="ARBA00038388"/>
    </source>
</evidence>
<evidence type="ECO:0000256" key="1">
    <source>
        <dbReference type="ARBA" id="ARBA00004429"/>
    </source>
</evidence>
<feature type="non-terminal residue" evidence="13">
    <location>
        <position position="1"/>
    </location>
</feature>
<feature type="transmembrane region" description="Helical" evidence="11">
    <location>
        <begin position="20"/>
        <end position="45"/>
    </location>
</feature>
<dbReference type="PANTHER" id="PTHR30489">
    <property type="entry name" value="LIPOPROTEIN-RELEASING SYSTEM TRANSMEMBRANE PROTEIN LOLE"/>
    <property type="match status" value="1"/>
</dbReference>
<dbReference type="PROSITE" id="PS50893">
    <property type="entry name" value="ABC_TRANSPORTER_2"/>
    <property type="match status" value="1"/>
</dbReference>
<dbReference type="GO" id="GO:0016887">
    <property type="term" value="F:ATP hydrolysis activity"/>
    <property type="evidence" value="ECO:0007669"/>
    <property type="project" value="InterPro"/>
</dbReference>
<accession>A0A7R9AGB7</accession>
<dbReference type="EMBL" id="LR905287">
    <property type="protein sequence ID" value="CAD7253394.1"/>
    <property type="molecule type" value="Genomic_DNA"/>
</dbReference>
<dbReference type="PANTHER" id="PTHR30489:SF0">
    <property type="entry name" value="LIPOPROTEIN-RELEASING SYSTEM TRANSMEMBRANE PROTEIN LOLE"/>
    <property type="match status" value="1"/>
</dbReference>
<dbReference type="InterPro" id="IPR027417">
    <property type="entry name" value="P-loop_NTPase"/>
</dbReference>
<feature type="transmembrane region" description="Helical" evidence="11">
    <location>
        <begin position="313"/>
        <end position="339"/>
    </location>
</feature>
<dbReference type="InterPro" id="IPR011925">
    <property type="entry name" value="LolCE_TM"/>
</dbReference>
<feature type="domain" description="ABC transporter" evidence="12">
    <location>
        <begin position="428"/>
        <end position="651"/>
    </location>
</feature>
<dbReference type="SMART" id="SM00382">
    <property type="entry name" value="AAA"/>
    <property type="match status" value="1"/>
</dbReference>
<evidence type="ECO:0000313" key="13">
    <source>
        <dbReference type="EMBL" id="CAD7253394.1"/>
    </source>
</evidence>
<dbReference type="FunFam" id="3.40.50.300:FF:000032">
    <property type="entry name" value="Export ABC transporter ATP-binding protein"/>
    <property type="match status" value="1"/>
</dbReference>
<evidence type="ECO:0000256" key="5">
    <source>
        <dbReference type="ARBA" id="ARBA00022692"/>
    </source>
</evidence>
<dbReference type="CDD" id="cd03255">
    <property type="entry name" value="ABC_MJ0796_LolCDE_FtsE"/>
    <property type="match status" value="1"/>
</dbReference>
<dbReference type="OrthoDB" id="5572156at2759"/>
<evidence type="ECO:0000256" key="8">
    <source>
        <dbReference type="ARBA" id="ARBA00022989"/>
    </source>
</evidence>
<keyword evidence="14" id="KW-1185">Reference proteome</keyword>
<dbReference type="InterPro" id="IPR003439">
    <property type="entry name" value="ABC_transporter-like_ATP-bd"/>
</dbReference>
<dbReference type="NCBIfam" id="TIGR02212">
    <property type="entry name" value="lolCE"/>
    <property type="match status" value="1"/>
</dbReference>
<gene>
    <name evidence="13" type="ORF">DSTB1V02_LOCUS13144</name>
</gene>
<evidence type="ECO:0000256" key="11">
    <source>
        <dbReference type="SAM" id="Phobius"/>
    </source>
</evidence>
<keyword evidence="5 11" id="KW-0812">Transmembrane</keyword>
<dbReference type="Pfam" id="PF00005">
    <property type="entry name" value="ABC_tran"/>
    <property type="match status" value="1"/>
</dbReference>